<proteinExistence type="predicted"/>
<gene>
    <name evidence="1" type="ORF">A3L02_00050</name>
</gene>
<dbReference type="Proteomes" id="UP000197156">
    <property type="component" value="Chromosome"/>
</dbReference>
<dbReference type="KEGG" id="tce:A3L02_00050"/>
<keyword evidence="2" id="KW-1185">Reference proteome</keyword>
<dbReference type="EMBL" id="CP014854">
    <property type="protein sequence ID" value="ASI98075.1"/>
    <property type="molecule type" value="Genomic_DNA"/>
</dbReference>
<dbReference type="OrthoDB" id="377791at2157"/>
<accession>A0A218NZJ9</accession>
<dbReference type="AlphaFoldDB" id="A0A218NZJ9"/>
<sequence>MLPAIAGELVAVQVIREKYGRQIREISKNGKAGPDFRIRLPKETKIVPWEAKGRWWRSPNGQLKRGYCQIQKYTDEKRGYVSVLVILEKLKEVLNGDPSIIFIGWYDKAGLVDCKKY</sequence>
<protein>
    <submittedName>
        <fullName evidence="1">Uncharacterized protein</fullName>
    </submittedName>
</protein>
<organism evidence="1 2">
    <name type="scientific">Thermococcus celer Vu 13 = JCM 8558</name>
    <dbReference type="NCBI Taxonomy" id="1293037"/>
    <lineage>
        <taxon>Archaea</taxon>
        <taxon>Methanobacteriati</taxon>
        <taxon>Methanobacteriota</taxon>
        <taxon>Thermococci</taxon>
        <taxon>Thermococcales</taxon>
        <taxon>Thermococcaceae</taxon>
        <taxon>Thermococcus</taxon>
    </lineage>
</organism>
<evidence type="ECO:0000313" key="2">
    <source>
        <dbReference type="Proteomes" id="UP000197156"/>
    </source>
</evidence>
<dbReference type="RefSeq" id="WP_088862053.1">
    <property type="nucleotide sequence ID" value="NZ_CP014854.1"/>
</dbReference>
<name>A0A218NZJ9_THECE</name>
<dbReference type="GeneID" id="33323094"/>
<reference evidence="1 2" key="1">
    <citation type="submission" date="2016-03" db="EMBL/GenBank/DDBJ databases">
        <title>Complete genome sequence of Thermococcus celer.</title>
        <authorList>
            <person name="Oger P.M."/>
        </authorList>
    </citation>
    <scope>NUCLEOTIDE SEQUENCE [LARGE SCALE GENOMIC DNA]</scope>
    <source>
        <strain evidence="1 2">Vu 13</strain>
    </source>
</reference>
<evidence type="ECO:0000313" key="1">
    <source>
        <dbReference type="EMBL" id="ASI98075.1"/>
    </source>
</evidence>